<reference evidence="6" key="1">
    <citation type="journal article" date="2019" name="Int. J. Syst. Evol. Microbiol.">
        <title>The Global Catalogue of Microorganisms (GCM) 10K type strain sequencing project: providing services to taxonomists for standard genome sequencing and annotation.</title>
        <authorList>
            <consortium name="The Broad Institute Genomics Platform"/>
            <consortium name="The Broad Institute Genome Sequencing Center for Infectious Disease"/>
            <person name="Wu L."/>
            <person name="Ma J."/>
        </authorList>
    </citation>
    <scope>NUCLEOTIDE SEQUENCE [LARGE SCALE GENOMIC DNA]</scope>
    <source>
        <strain evidence="6">JCM 14309</strain>
    </source>
</reference>
<evidence type="ECO:0000256" key="2">
    <source>
        <dbReference type="PROSITE-ProRule" id="PRU00252"/>
    </source>
</evidence>
<dbReference type="PANTHER" id="PTHR10302:SF27">
    <property type="entry name" value="SINGLE-STRANDED DNA-BINDING PROTEIN"/>
    <property type="match status" value="1"/>
</dbReference>
<dbReference type="PROSITE" id="PS50935">
    <property type="entry name" value="SSB"/>
    <property type="match status" value="1"/>
</dbReference>
<keyword evidence="1 2" id="KW-0238">DNA-binding</keyword>
<gene>
    <name evidence="5" type="ORF">GCM10010529_03880</name>
</gene>
<dbReference type="EMBL" id="BAAAVT010000002">
    <property type="protein sequence ID" value="GAA3053067.1"/>
    <property type="molecule type" value="Genomic_DNA"/>
</dbReference>
<evidence type="ECO:0000313" key="5">
    <source>
        <dbReference type="EMBL" id="GAA3053067.1"/>
    </source>
</evidence>
<dbReference type="RefSeq" id="WP_344682962.1">
    <property type="nucleotide sequence ID" value="NZ_BAAAVT010000002.1"/>
</dbReference>
<evidence type="ECO:0000256" key="1">
    <source>
        <dbReference type="ARBA" id="ARBA00023125"/>
    </source>
</evidence>
<dbReference type="InterPro" id="IPR011344">
    <property type="entry name" value="ssDNA-bd"/>
</dbReference>
<comment type="caution">
    <text evidence="5">The sequence shown here is derived from an EMBL/GenBank/DDBJ whole genome shotgun (WGS) entry which is preliminary data.</text>
</comment>
<dbReference type="InterPro" id="IPR012340">
    <property type="entry name" value="NA-bd_OB-fold"/>
</dbReference>
<keyword evidence="6" id="KW-1185">Reference proteome</keyword>
<dbReference type="NCBIfam" id="TIGR00621">
    <property type="entry name" value="ssb"/>
    <property type="match status" value="1"/>
</dbReference>
<evidence type="ECO:0000256" key="3">
    <source>
        <dbReference type="RuleBase" id="RU000524"/>
    </source>
</evidence>
<evidence type="ECO:0000256" key="4">
    <source>
        <dbReference type="SAM" id="MobiDB-lite"/>
    </source>
</evidence>
<proteinExistence type="predicted"/>
<evidence type="ECO:0000313" key="6">
    <source>
        <dbReference type="Proteomes" id="UP001500236"/>
    </source>
</evidence>
<dbReference type="GO" id="GO:0003677">
    <property type="term" value="F:DNA binding"/>
    <property type="evidence" value="ECO:0007669"/>
    <property type="project" value="UniProtKB-KW"/>
</dbReference>
<protein>
    <recommendedName>
        <fullName evidence="3">Single-stranded DNA-binding protein</fullName>
    </recommendedName>
</protein>
<feature type="compositionally biased region" description="Acidic residues" evidence="4">
    <location>
        <begin position="169"/>
        <end position="179"/>
    </location>
</feature>
<accession>A0ABP6LT86</accession>
<dbReference type="PANTHER" id="PTHR10302">
    <property type="entry name" value="SINGLE-STRANDED DNA-BINDING PROTEIN"/>
    <property type="match status" value="1"/>
</dbReference>
<dbReference type="Gene3D" id="2.40.50.140">
    <property type="entry name" value="Nucleic acid-binding proteins"/>
    <property type="match status" value="1"/>
</dbReference>
<feature type="compositionally biased region" description="Low complexity" evidence="4">
    <location>
        <begin position="119"/>
        <end position="139"/>
    </location>
</feature>
<dbReference type="Pfam" id="PF00436">
    <property type="entry name" value="SSB"/>
    <property type="match status" value="1"/>
</dbReference>
<sequence length="179" mass="19221">MTETITVRGFIGNDIRHITTDKGLPISTFRLASTPRRYDRERGEWVDGETNWYTVTSFRALAQNVHSTLAKGDPVLVTGRLKVRQWSNDTGQRGTSVEIDADGVGHDLTFGTSSFTRLGGQQADSSAGWGAASGPTSPADPEQDLRALSAAAEEAEEAEGSPSAWDGHDSEEEPVAAPF</sequence>
<dbReference type="CDD" id="cd04496">
    <property type="entry name" value="SSB_OBF"/>
    <property type="match status" value="1"/>
</dbReference>
<feature type="region of interest" description="Disordered" evidence="4">
    <location>
        <begin position="113"/>
        <end position="179"/>
    </location>
</feature>
<name>A0ABP6LT86_9MICC</name>
<dbReference type="SUPFAM" id="SSF50249">
    <property type="entry name" value="Nucleic acid-binding proteins"/>
    <property type="match status" value="1"/>
</dbReference>
<dbReference type="Proteomes" id="UP001500236">
    <property type="component" value="Unassembled WGS sequence"/>
</dbReference>
<organism evidence="5 6">
    <name type="scientific">Nesterenkonia aethiopica</name>
    <dbReference type="NCBI Taxonomy" id="269144"/>
    <lineage>
        <taxon>Bacteria</taxon>
        <taxon>Bacillati</taxon>
        <taxon>Actinomycetota</taxon>
        <taxon>Actinomycetes</taxon>
        <taxon>Micrococcales</taxon>
        <taxon>Micrococcaceae</taxon>
        <taxon>Nesterenkonia</taxon>
    </lineage>
</organism>
<dbReference type="InterPro" id="IPR000424">
    <property type="entry name" value="Primosome_PriB/ssb"/>
</dbReference>